<dbReference type="PROSITE" id="PS00518">
    <property type="entry name" value="ZF_RING_1"/>
    <property type="match status" value="1"/>
</dbReference>
<reference evidence="8" key="1">
    <citation type="submission" date="2019-06" db="EMBL/GenBank/DDBJ databases">
        <authorList>
            <consortium name="Wellcome Sanger Institute Data Sharing"/>
        </authorList>
    </citation>
    <scope>NUCLEOTIDE SEQUENCE [LARGE SCALE GENOMIC DNA]</scope>
</reference>
<proteinExistence type="predicted"/>
<dbReference type="InterPro" id="IPR043136">
    <property type="entry name" value="B30.2/SPRY_sf"/>
</dbReference>
<dbReference type="Gene3D" id="3.30.40.10">
    <property type="entry name" value="Zinc/RING finger domain, C3HC4 (zinc finger)"/>
    <property type="match status" value="1"/>
</dbReference>
<dbReference type="GeneTree" id="ENSGT01040000240400"/>
<dbReference type="Pfam" id="PF13765">
    <property type="entry name" value="PRY"/>
    <property type="match status" value="1"/>
</dbReference>
<evidence type="ECO:0000259" key="7">
    <source>
        <dbReference type="PROSITE" id="PS50188"/>
    </source>
</evidence>
<dbReference type="PRINTS" id="PR01407">
    <property type="entry name" value="BUTYPHLNCDUF"/>
</dbReference>
<dbReference type="FunFam" id="2.60.120.920:FF:000004">
    <property type="entry name" value="Butyrophilin subfamily 1 member A1"/>
    <property type="match status" value="1"/>
</dbReference>
<dbReference type="InterPro" id="IPR013083">
    <property type="entry name" value="Znf_RING/FYVE/PHD"/>
</dbReference>
<accession>A0A667ZVJ5</accession>
<dbReference type="SMART" id="SM00589">
    <property type="entry name" value="PRY"/>
    <property type="match status" value="1"/>
</dbReference>
<evidence type="ECO:0000313" key="8">
    <source>
        <dbReference type="Ensembl" id="ENSMMDP00005046835.1"/>
    </source>
</evidence>
<dbReference type="Gene3D" id="2.60.120.920">
    <property type="match status" value="1"/>
</dbReference>
<dbReference type="PROSITE" id="PS50089">
    <property type="entry name" value="ZF_RING_2"/>
    <property type="match status" value="1"/>
</dbReference>
<reference evidence="8" key="3">
    <citation type="submission" date="2025-09" db="UniProtKB">
        <authorList>
            <consortium name="Ensembl"/>
        </authorList>
    </citation>
    <scope>IDENTIFICATION</scope>
</reference>
<dbReference type="Pfam" id="PF00622">
    <property type="entry name" value="SPRY"/>
    <property type="match status" value="1"/>
</dbReference>
<dbReference type="SMART" id="SM00449">
    <property type="entry name" value="SPRY"/>
    <property type="match status" value="1"/>
</dbReference>
<dbReference type="PANTHER" id="PTHR24103">
    <property type="entry name" value="E3 UBIQUITIN-PROTEIN LIGASE TRIM"/>
    <property type="match status" value="1"/>
</dbReference>
<dbReference type="InterPro" id="IPR003879">
    <property type="entry name" value="Butyrophylin_SPRY"/>
</dbReference>
<dbReference type="SUPFAM" id="SSF49899">
    <property type="entry name" value="Concanavalin A-like lectins/glucanases"/>
    <property type="match status" value="1"/>
</dbReference>
<evidence type="ECO:0000256" key="4">
    <source>
        <dbReference type="PROSITE-ProRule" id="PRU00175"/>
    </source>
</evidence>
<evidence type="ECO:0000256" key="5">
    <source>
        <dbReference type="SAM" id="Coils"/>
    </source>
</evidence>
<dbReference type="InterPro" id="IPR058030">
    <property type="entry name" value="TRIM8/14/16/25/29/45/65_CC"/>
</dbReference>
<evidence type="ECO:0000256" key="1">
    <source>
        <dbReference type="ARBA" id="ARBA00022723"/>
    </source>
</evidence>
<dbReference type="InterPro" id="IPR006574">
    <property type="entry name" value="PRY"/>
</dbReference>
<organism evidence="8 9">
    <name type="scientific">Myripristis murdjan</name>
    <name type="common">pinecone soldierfish</name>
    <dbReference type="NCBI Taxonomy" id="586833"/>
    <lineage>
        <taxon>Eukaryota</taxon>
        <taxon>Metazoa</taxon>
        <taxon>Chordata</taxon>
        <taxon>Craniata</taxon>
        <taxon>Vertebrata</taxon>
        <taxon>Euteleostomi</taxon>
        <taxon>Actinopterygii</taxon>
        <taxon>Neopterygii</taxon>
        <taxon>Teleostei</taxon>
        <taxon>Neoteleostei</taxon>
        <taxon>Acanthomorphata</taxon>
        <taxon>Holocentriformes</taxon>
        <taxon>Holocentridae</taxon>
        <taxon>Myripristis</taxon>
    </lineage>
</organism>
<dbReference type="AlphaFoldDB" id="A0A667ZVJ5"/>
<dbReference type="InterPro" id="IPR027370">
    <property type="entry name" value="Znf-RING_euk"/>
</dbReference>
<protein>
    <submittedName>
        <fullName evidence="8">Uncharacterized protein</fullName>
    </submittedName>
</protein>
<name>A0A667ZVJ5_9TELE</name>
<evidence type="ECO:0000256" key="2">
    <source>
        <dbReference type="ARBA" id="ARBA00022771"/>
    </source>
</evidence>
<dbReference type="PROSITE" id="PS50188">
    <property type="entry name" value="B302_SPRY"/>
    <property type="match status" value="1"/>
</dbReference>
<reference evidence="8" key="2">
    <citation type="submission" date="2025-08" db="UniProtKB">
        <authorList>
            <consortium name="Ensembl"/>
        </authorList>
    </citation>
    <scope>IDENTIFICATION</scope>
</reference>
<sequence length="442" mass="50539">MSAASCLLSEDQFLCSICLDVFTDPVTTPCGHNFCKTCITQHWDINIPYQCPMCKEVFYRRPELRINTFISEMAAQFRKSSQKKAEIQQMIQKRRVKIQEIKRSVELSREDAEREIADSVRVFTSLMQSVERGQAELIDMIEEKQKTTEQQAEGFIKELQQEISELMRRSTEVEQLSHTEDHLHLLQSFPSLSAPPHTKNWTEVRVHRSSYVGSVRRAVAQLEETLSKEMKKLLEAELKTVQQFEVDVTLDPDTAHPHLILSDDGKQVNHGDVKKNLPDNPERFSRCTCVLGKQSFSSGRFYYEVQVKGKTDWDLGVGRESINRKGKITLNPKNGYWTISLRNENEHKANAGPGVRLSLKSQPQKVGVFVDYEEGLVSFYDVDAAALIYSYSSCSFTEKLHPFFSACFNDGGKNSAPLIICPVLYNNYDPHTTTKVFHYDSD</sequence>
<evidence type="ECO:0000313" key="9">
    <source>
        <dbReference type="Proteomes" id="UP000472263"/>
    </source>
</evidence>
<dbReference type="Proteomes" id="UP000472263">
    <property type="component" value="Chromosome 23"/>
</dbReference>
<keyword evidence="9" id="KW-1185">Reference proteome</keyword>
<dbReference type="Pfam" id="PF25600">
    <property type="entry name" value="TRIM_CC"/>
    <property type="match status" value="1"/>
</dbReference>
<dbReference type="CDD" id="cd13733">
    <property type="entry name" value="SPRY_PRY_C-I_1"/>
    <property type="match status" value="1"/>
</dbReference>
<dbReference type="InterPro" id="IPR003877">
    <property type="entry name" value="SPRY_dom"/>
</dbReference>
<evidence type="ECO:0000259" key="6">
    <source>
        <dbReference type="PROSITE" id="PS50089"/>
    </source>
</evidence>
<feature type="coiled-coil region" evidence="5">
    <location>
        <begin position="149"/>
        <end position="176"/>
    </location>
</feature>
<keyword evidence="5" id="KW-0175">Coiled coil</keyword>
<dbReference type="SUPFAM" id="SSF57850">
    <property type="entry name" value="RING/U-box"/>
    <property type="match status" value="1"/>
</dbReference>
<dbReference type="InterPro" id="IPR050143">
    <property type="entry name" value="TRIM/RBCC"/>
</dbReference>
<dbReference type="InterPro" id="IPR001870">
    <property type="entry name" value="B30.2/SPRY"/>
</dbReference>
<gene>
    <name evidence="8" type="primary">LOC115355587</name>
</gene>
<dbReference type="InterPro" id="IPR017907">
    <property type="entry name" value="Znf_RING_CS"/>
</dbReference>
<keyword evidence="2 4" id="KW-0863">Zinc-finger</keyword>
<keyword evidence="3" id="KW-0862">Zinc</keyword>
<dbReference type="InterPro" id="IPR013320">
    <property type="entry name" value="ConA-like_dom_sf"/>
</dbReference>
<feature type="domain" description="RING-type" evidence="6">
    <location>
        <begin position="15"/>
        <end position="55"/>
    </location>
</feature>
<dbReference type="GO" id="GO:0008270">
    <property type="term" value="F:zinc ion binding"/>
    <property type="evidence" value="ECO:0007669"/>
    <property type="project" value="UniProtKB-KW"/>
</dbReference>
<feature type="domain" description="B30.2/SPRY" evidence="7">
    <location>
        <begin position="228"/>
        <end position="423"/>
    </location>
</feature>
<dbReference type="CDD" id="cd06503">
    <property type="entry name" value="ATP-synt_Fo_b"/>
    <property type="match status" value="1"/>
</dbReference>
<keyword evidence="1" id="KW-0479">Metal-binding</keyword>
<evidence type="ECO:0000256" key="3">
    <source>
        <dbReference type="ARBA" id="ARBA00022833"/>
    </source>
</evidence>
<dbReference type="Ensembl" id="ENSMMDT00005047768.1">
    <property type="protein sequence ID" value="ENSMMDP00005046835.1"/>
    <property type="gene ID" value="ENSMMDG00005021385.1"/>
</dbReference>
<dbReference type="InterPro" id="IPR001841">
    <property type="entry name" value="Znf_RING"/>
</dbReference>
<dbReference type="SMART" id="SM00184">
    <property type="entry name" value="RING"/>
    <property type="match status" value="1"/>
</dbReference>
<dbReference type="Pfam" id="PF13445">
    <property type="entry name" value="zf-RING_UBOX"/>
    <property type="match status" value="1"/>
</dbReference>